<reference evidence="2" key="1">
    <citation type="submission" date="2014-09" db="EMBL/GenBank/DDBJ databases">
        <authorList>
            <person name="Magalhaes I.L.F."/>
            <person name="Oliveira U."/>
            <person name="Santos F.R."/>
            <person name="Vidigal T.H.D.A."/>
            <person name="Brescovit A.D."/>
            <person name="Santos A.J."/>
        </authorList>
    </citation>
    <scope>NUCLEOTIDE SEQUENCE</scope>
    <source>
        <tissue evidence="2">Shoot tissue taken approximately 20 cm above the soil surface</tissue>
    </source>
</reference>
<feature type="compositionally biased region" description="Polar residues" evidence="1">
    <location>
        <begin position="8"/>
        <end position="21"/>
    </location>
</feature>
<evidence type="ECO:0000256" key="1">
    <source>
        <dbReference type="SAM" id="MobiDB-lite"/>
    </source>
</evidence>
<dbReference type="AlphaFoldDB" id="A0A0A9AF00"/>
<proteinExistence type="predicted"/>
<name>A0A0A9AF00_ARUDO</name>
<dbReference type="EMBL" id="GBRH01247656">
    <property type="protein sequence ID" value="JAD50239.1"/>
    <property type="molecule type" value="Transcribed_RNA"/>
</dbReference>
<accession>A0A0A9AF00</accession>
<feature type="region of interest" description="Disordered" evidence="1">
    <location>
        <begin position="1"/>
        <end position="21"/>
    </location>
</feature>
<evidence type="ECO:0000313" key="2">
    <source>
        <dbReference type="EMBL" id="JAD50239.1"/>
    </source>
</evidence>
<protein>
    <submittedName>
        <fullName evidence="2">Uncharacterized protein</fullName>
    </submittedName>
</protein>
<sequence length="21" mass="2384">MVEHLQTHRSSCASKSTMPPR</sequence>
<reference evidence="2" key="2">
    <citation type="journal article" date="2015" name="Data Brief">
        <title>Shoot transcriptome of the giant reed, Arundo donax.</title>
        <authorList>
            <person name="Barrero R.A."/>
            <person name="Guerrero F.D."/>
            <person name="Moolhuijzen P."/>
            <person name="Goolsby J.A."/>
            <person name="Tidwell J."/>
            <person name="Bellgard S.E."/>
            <person name="Bellgard M.I."/>
        </authorList>
    </citation>
    <scope>NUCLEOTIDE SEQUENCE</scope>
    <source>
        <tissue evidence="2">Shoot tissue taken approximately 20 cm above the soil surface</tissue>
    </source>
</reference>
<organism evidence="2">
    <name type="scientific">Arundo donax</name>
    <name type="common">Giant reed</name>
    <name type="synonym">Donax arundinaceus</name>
    <dbReference type="NCBI Taxonomy" id="35708"/>
    <lineage>
        <taxon>Eukaryota</taxon>
        <taxon>Viridiplantae</taxon>
        <taxon>Streptophyta</taxon>
        <taxon>Embryophyta</taxon>
        <taxon>Tracheophyta</taxon>
        <taxon>Spermatophyta</taxon>
        <taxon>Magnoliopsida</taxon>
        <taxon>Liliopsida</taxon>
        <taxon>Poales</taxon>
        <taxon>Poaceae</taxon>
        <taxon>PACMAD clade</taxon>
        <taxon>Arundinoideae</taxon>
        <taxon>Arundineae</taxon>
        <taxon>Arundo</taxon>
    </lineage>
</organism>